<comment type="caution">
    <text evidence="2">The sequence shown here is derived from an EMBL/GenBank/DDBJ whole genome shotgun (WGS) entry which is preliminary data.</text>
</comment>
<accession>A0AAX6DVV2</accession>
<evidence type="ECO:0000313" key="2">
    <source>
        <dbReference type="EMBL" id="KAJ6795878.1"/>
    </source>
</evidence>
<reference evidence="2" key="1">
    <citation type="journal article" date="2023" name="GigaByte">
        <title>Genome assembly of the bearded iris, Iris pallida Lam.</title>
        <authorList>
            <person name="Bruccoleri R.E."/>
            <person name="Oakeley E.J."/>
            <person name="Faust A.M.E."/>
            <person name="Altorfer M."/>
            <person name="Dessus-Babus S."/>
            <person name="Burckhardt D."/>
            <person name="Oertli M."/>
            <person name="Naumann U."/>
            <person name="Petersen F."/>
            <person name="Wong J."/>
        </authorList>
    </citation>
    <scope>NUCLEOTIDE SEQUENCE</scope>
    <source>
        <strain evidence="2">GSM-AAB239-AS_SAM_17_03QT</strain>
    </source>
</reference>
<protein>
    <submittedName>
        <fullName evidence="2">Pollen-specific leucine-rich repeat extensin-like protein 4</fullName>
    </submittedName>
</protein>
<keyword evidence="3" id="KW-1185">Reference proteome</keyword>
<evidence type="ECO:0000313" key="3">
    <source>
        <dbReference type="Proteomes" id="UP001140949"/>
    </source>
</evidence>
<evidence type="ECO:0000256" key="1">
    <source>
        <dbReference type="SAM" id="Phobius"/>
    </source>
</evidence>
<feature type="transmembrane region" description="Helical" evidence="1">
    <location>
        <begin position="66"/>
        <end position="85"/>
    </location>
</feature>
<dbReference type="AlphaFoldDB" id="A0AAX6DVV2"/>
<name>A0AAX6DVV2_IRIPA</name>
<dbReference type="EMBL" id="JANAVB010041620">
    <property type="protein sequence ID" value="KAJ6795878.1"/>
    <property type="molecule type" value="Genomic_DNA"/>
</dbReference>
<sequence length="108" mass="11395">MVVRERQREDGVAQRLSRATDVRVGKVRFPPSSSFMSVGGGVLAGSVAGLSGYGGEEMVSVDGCDGVGGGGVLTGLVVVMVYRLFVGSNSVIVARVSMAELRGSWWWW</sequence>
<organism evidence="2 3">
    <name type="scientific">Iris pallida</name>
    <name type="common">Sweet iris</name>
    <dbReference type="NCBI Taxonomy" id="29817"/>
    <lineage>
        <taxon>Eukaryota</taxon>
        <taxon>Viridiplantae</taxon>
        <taxon>Streptophyta</taxon>
        <taxon>Embryophyta</taxon>
        <taxon>Tracheophyta</taxon>
        <taxon>Spermatophyta</taxon>
        <taxon>Magnoliopsida</taxon>
        <taxon>Liliopsida</taxon>
        <taxon>Asparagales</taxon>
        <taxon>Iridaceae</taxon>
        <taxon>Iridoideae</taxon>
        <taxon>Irideae</taxon>
        <taxon>Iris</taxon>
    </lineage>
</organism>
<keyword evidence="1" id="KW-0812">Transmembrane</keyword>
<feature type="transmembrane region" description="Helical" evidence="1">
    <location>
        <begin position="35"/>
        <end position="54"/>
    </location>
</feature>
<gene>
    <name evidence="2" type="ORF">M6B38_223590</name>
</gene>
<dbReference type="Proteomes" id="UP001140949">
    <property type="component" value="Unassembled WGS sequence"/>
</dbReference>
<keyword evidence="1" id="KW-0472">Membrane</keyword>
<keyword evidence="1" id="KW-1133">Transmembrane helix</keyword>
<reference evidence="2" key="2">
    <citation type="submission" date="2023-04" db="EMBL/GenBank/DDBJ databases">
        <authorList>
            <person name="Bruccoleri R.E."/>
            <person name="Oakeley E.J."/>
            <person name="Faust A.-M."/>
            <person name="Dessus-Babus S."/>
            <person name="Altorfer M."/>
            <person name="Burckhardt D."/>
            <person name="Oertli M."/>
            <person name="Naumann U."/>
            <person name="Petersen F."/>
            <person name="Wong J."/>
        </authorList>
    </citation>
    <scope>NUCLEOTIDE SEQUENCE</scope>
    <source>
        <strain evidence="2">GSM-AAB239-AS_SAM_17_03QT</strain>
        <tissue evidence="2">Leaf</tissue>
    </source>
</reference>
<proteinExistence type="predicted"/>